<dbReference type="GO" id="GO:0005886">
    <property type="term" value="C:plasma membrane"/>
    <property type="evidence" value="ECO:0007669"/>
    <property type="project" value="UniProtKB-SubCell"/>
</dbReference>
<dbReference type="GeneID" id="96872294"/>
<proteinExistence type="predicted"/>
<name>A0A1C7FCW1_9VIBR</name>
<dbReference type="EMBL" id="CP016414">
    <property type="protein sequence ID" value="ANU37752.1"/>
    <property type="molecule type" value="Genomic_DNA"/>
</dbReference>
<dbReference type="InterPro" id="IPR050448">
    <property type="entry name" value="OpgB/LTA_synthase_biosynth"/>
</dbReference>
<feature type="domain" description="Sulfatase N-terminal" evidence="7">
    <location>
        <begin position="280"/>
        <end position="569"/>
    </location>
</feature>
<feature type="transmembrane region" description="Helical" evidence="6">
    <location>
        <begin position="94"/>
        <end position="114"/>
    </location>
</feature>
<keyword evidence="4 6" id="KW-1133">Transmembrane helix</keyword>
<keyword evidence="2" id="KW-1003">Cell membrane</keyword>
<evidence type="ECO:0000256" key="4">
    <source>
        <dbReference type="ARBA" id="ARBA00022989"/>
    </source>
</evidence>
<dbReference type="PANTHER" id="PTHR47371">
    <property type="entry name" value="LIPOTEICHOIC ACID SYNTHASE"/>
    <property type="match status" value="1"/>
</dbReference>
<dbReference type="Proteomes" id="UP000092528">
    <property type="component" value="Chromosome 1"/>
</dbReference>
<evidence type="ECO:0000256" key="5">
    <source>
        <dbReference type="ARBA" id="ARBA00023136"/>
    </source>
</evidence>
<keyword evidence="9" id="KW-1185">Reference proteome</keyword>
<keyword evidence="5 6" id="KW-0472">Membrane</keyword>
<evidence type="ECO:0000256" key="6">
    <source>
        <dbReference type="SAM" id="Phobius"/>
    </source>
</evidence>
<organism evidence="8 9">
    <name type="scientific">Vibrio scophthalmi</name>
    <dbReference type="NCBI Taxonomy" id="45658"/>
    <lineage>
        <taxon>Bacteria</taxon>
        <taxon>Pseudomonadati</taxon>
        <taxon>Pseudomonadota</taxon>
        <taxon>Gammaproteobacteria</taxon>
        <taxon>Vibrionales</taxon>
        <taxon>Vibrionaceae</taxon>
        <taxon>Vibrio</taxon>
    </lineage>
</organism>
<feature type="transmembrane region" description="Helical" evidence="6">
    <location>
        <begin position="63"/>
        <end position="82"/>
    </location>
</feature>
<dbReference type="Gene3D" id="3.40.720.10">
    <property type="entry name" value="Alkaline Phosphatase, subunit A"/>
    <property type="match status" value="1"/>
</dbReference>
<protein>
    <recommendedName>
        <fullName evidence="7">Sulfatase N-terminal domain-containing protein</fullName>
    </recommendedName>
</protein>
<evidence type="ECO:0000256" key="3">
    <source>
        <dbReference type="ARBA" id="ARBA00022692"/>
    </source>
</evidence>
<dbReference type="PATRIC" id="fig|45658.7.peg.2634"/>
<evidence type="ECO:0000259" key="7">
    <source>
        <dbReference type="Pfam" id="PF00884"/>
    </source>
</evidence>
<reference evidence="8 9" key="1">
    <citation type="submission" date="2016-07" db="EMBL/GenBank/DDBJ databases">
        <title>Genome sequencing of Vibrio scophthalmi strain VS-05, an isolated from Paralichthys olivaceus.</title>
        <authorList>
            <person name="Han H.-J."/>
        </authorList>
    </citation>
    <scope>NUCLEOTIDE SEQUENCE [LARGE SCALE GENOMIC DNA]</scope>
    <source>
        <strain evidence="8 9">VS-05</strain>
    </source>
</reference>
<dbReference type="PANTHER" id="PTHR47371:SF3">
    <property type="entry name" value="PHOSPHOGLYCEROL TRANSFERASE I"/>
    <property type="match status" value="1"/>
</dbReference>
<evidence type="ECO:0000256" key="1">
    <source>
        <dbReference type="ARBA" id="ARBA00004651"/>
    </source>
</evidence>
<accession>A0A1C7FCW1</accession>
<dbReference type="SUPFAM" id="SSF53649">
    <property type="entry name" value="Alkaline phosphatase-like"/>
    <property type="match status" value="1"/>
</dbReference>
<keyword evidence="3 6" id="KW-0812">Transmembrane</keyword>
<evidence type="ECO:0000313" key="8">
    <source>
        <dbReference type="EMBL" id="ANU37752.1"/>
    </source>
</evidence>
<sequence length="656" mass="74359">MSYFSSFRNLVACLWVVIFISVLMLALGRSLFLLQAVDASLLTSQWQDVLRAFWMGGRFDLKIIVIAYAPLLLFIIIFCTLLRQEVVWRYILSGYTALVTFLLVGGAIGNYYYFMTFGNHFDVFIFGLLDDDTSAVLASTWSDYPIIRSVIFATVCGWLMSKLAHTSFQQQSGELKKIRPGLSFSLVLVNIIIFFIFARGTLGSLPLKRYHVNVSEVITINKIVPNAYMALDWARSDYKKQARVEPIDRVLVTAQMEKVLGQPTPEYSTPYNSYLANNSPHVVMAMMEGFGLNVLIEDDATSNDLLGELRPHFDQDYLFTRFLAASSATIDSIVAMLVHSDVPTISHSTAQNIPISGSAVLPYKRAGYRVVFVYGGNGMWRNLSNYLPYQGFDQVYDENSIIEAFPDAKKYADTWGVPDHYTYQFVRQLLNDARQPTMVFIMSVTNHSPFRVPDNYQPKPVVVSERMTHLLGPMADQAQALLETYQYANDEFGQFVSGIKNSLLAEKTVIAATGDHRVRYLAVDSKEEFALTHGVPFYLYVPGMILANTQNHYDSSRIGSHRDIFPTLYHYSLSNQNYISLGGDNLLSGSEPDNIGVNLSRIITQHGAFDTSRPEDIFPWVDLLFTSPEIDVNPDARWANEYRKLQNYYFRSQLMH</sequence>
<evidence type="ECO:0000313" key="9">
    <source>
        <dbReference type="Proteomes" id="UP000092528"/>
    </source>
</evidence>
<gene>
    <name evidence="8" type="ORF">VSVS05_02674</name>
</gene>
<evidence type="ECO:0000256" key="2">
    <source>
        <dbReference type="ARBA" id="ARBA00022475"/>
    </source>
</evidence>
<dbReference type="AlphaFoldDB" id="A0A1C7FCW1"/>
<dbReference type="InterPro" id="IPR000917">
    <property type="entry name" value="Sulfatase_N"/>
</dbReference>
<comment type="subcellular location">
    <subcellularLocation>
        <location evidence="1">Cell membrane</location>
        <topology evidence="1">Multi-pass membrane protein</topology>
    </subcellularLocation>
</comment>
<dbReference type="Pfam" id="PF00884">
    <property type="entry name" value="Sulfatase"/>
    <property type="match status" value="1"/>
</dbReference>
<dbReference type="CDD" id="cd16015">
    <property type="entry name" value="LTA_synthase"/>
    <property type="match status" value="1"/>
</dbReference>
<feature type="transmembrane region" description="Helical" evidence="6">
    <location>
        <begin position="144"/>
        <end position="161"/>
    </location>
</feature>
<dbReference type="InterPro" id="IPR017850">
    <property type="entry name" value="Alkaline_phosphatase_core_sf"/>
</dbReference>
<feature type="transmembrane region" description="Helical" evidence="6">
    <location>
        <begin position="182"/>
        <end position="202"/>
    </location>
</feature>
<dbReference type="RefSeq" id="WP_065545856.1">
    <property type="nucleotide sequence ID" value="NZ_CP016414.1"/>
</dbReference>